<dbReference type="SUPFAM" id="SSF53901">
    <property type="entry name" value="Thiolase-like"/>
    <property type="match status" value="1"/>
</dbReference>
<sequence length="53" mass="5935">MKRVVITGMGIISPLGNDVNSFWNQLIKGQSGISLIDSFDTTDYKTKNSWNRS</sequence>
<dbReference type="Gene3D" id="3.40.47.10">
    <property type="match status" value="1"/>
</dbReference>
<dbReference type="PANTHER" id="PTHR11712:SF336">
    <property type="entry name" value="3-OXOACYL-[ACYL-CARRIER-PROTEIN] SYNTHASE, MITOCHONDRIAL"/>
    <property type="match status" value="1"/>
</dbReference>
<dbReference type="InterPro" id="IPR016039">
    <property type="entry name" value="Thiolase-like"/>
</dbReference>
<accession>A0A5S9M3N3</accession>
<dbReference type="InterPro" id="IPR000794">
    <property type="entry name" value="Beta-ketoacyl_synthase"/>
</dbReference>
<dbReference type="Pfam" id="PF00109">
    <property type="entry name" value="ketoacyl-synt"/>
    <property type="match status" value="1"/>
</dbReference>
<evidence type="ECO:0000259" key="2">
    <source>
        <dbReference type="Pfam" id="PF00109"/>
    </source>
</evidence>
<name>A0A5S9M3N3_BACIA</name>
<dbReference type="PANTHER" id="PTHR11712">
    <property type="entry name" value="POLYKETIDE SYNTHASE-RELATED"/>
    <property type="match status" value="1"/>
</dbReference>
<dbReference type="GO" id="GO:0004315">
    <property type="term" value="F:3-oxoacyl-[acyl-carrier-protein] synthase activity"/>
    <property type="evidence" value="ECO:0007669"/>
    <property type="project" value="TreeGrafter"/>
</dbReference>
<gene>
    <name evidence="3" type="ORF">BsIDN1_03620</name>
</gene>
<keyword evidence="1" id="KW-0808">Transferase</keyword>
<dbReference type="GO" id="GO:0006633">
    <property type="term" value="P:fatty acid biosynthetic process"/>
    <property type="evidence" value="ECO:0007669"/>
    <property type="project" value="TreeGrafter"/>
</dbReference>
<feature type="domain" description="Beta-ketoacyl synthase-like N-terminal" evidence="2">
    <location>
        <begin position="1"/>
        <end position="46"/>
    </location>
</feature>
<evidence type="ECO:0000313" key="4">
    <source>
        <dbReference type="Proteomes" id="UP000464658"/>
    </source>
</evidence>
<evidence type="ECO:0000256" key="1">
    <source>
        <dbReference type="ARBA" id="ARBA00022679"/>
    </source>
</evidence>
<evidence type="ECO:0000313" key="3">
    <source>
        <dbReference type="EMBL" id="BBP86744.1"/>
    </source>
</evidence>
<reference evidence="3 4" key="1">
    <citation type="submission" date="2019-12" db="EMBL/GenBank/DDBJ databases">
        <title>Full genome sequence of a Bacillus safensis strain isolated from commercially available natto in Indonesia.</title>
        <authorList>
            <person name="Yoshida M."/>
            <person name="Uomi M."/>
            <person name="Waturangi D."/>
            <person name="Ekaputri J.J."/>
            <person name="Setiamarga D.H.E."/>
        </authorList>
    </citation>
    <scope>NUCLEOTIDE SEQUENCE [LARGE SCALE GENOMIC DNA]</scope>
    <source>
        <strain evidence="3 4">IDN1</strain>
    </source>
</reference>
<dbReference type="Proteomes" id="UP000464658">
    <property type="component" value="Chromosome"/>
</dbReference>
<organism evidence="3 4">
    <name type="scientific">Bacillus safensis</name>
    <dbReference type="NCBI Taxonomy" id="561879"/>
    <lineage>
        <taxon>Bacteria</taxon>
        <taxon>Bacillati</taxon>
        <taxon>Bacillota</taxon>
        <taxon>Bacilli</taxon>
        <taxon>Bacillales</taxon>
        <taxon>Bacillaceae</taxon>
        <taxon>Bacillus</taxon>
    </lineage>
</organism>
<dbReference type="EMBL" id="AP021906">
    <property type="protein sequence ID" value="BBP86744.1"/>
    <property type="molecule type" value="Genomic_DNA"/>
</dbReference>
<dbReference type="InterPro" id="IPR014030">
    <property type="entry name" value="Ketoacyl_synth_N"/>
</dbReference>
<dbReference type="AlphaFoldDB" id="A0A5S9M3N3"/>
<proteinExistence type="predicted"/>
<protein>
    <recommendedName>
        <fullName evidence="2">Beta-ketoacyl synthase-like N-terminal domain-containing protein</fullName>
    </recommendedName>
</protein>